<feature type="domain" description="STING ligand-binding" evidence="15">
    <location>
        <begin position="153"/>
        <end position="339"/>
    </location>
</feature>
<dbReference type="InterPro" id="IPR047191">
    <property type="entry name" value="STING_C_chordates"/>
</dbReference>
<dbReference type="Gene3D" id="1.20.5.5200">
    <property type="match status" value="1"/>
</dbReference>
<dbReference type="Gene3D" id="3.40.50.12100">
    <property type="entry name" value="Stimulator of interferon genes protein"/>
    <property type="match status" value="1"/>
</dbReference>
<dbReference type="OrthoDB" id="6053839at2759"/>
<dbReference type="GO" id="GO:0005789">
    <property type="term" value="C:endoplasmic reticulum membrane"/>
    <property type="evidence" value="ECO:0007669"/>
    <property type="project" value="UniProtKB-SubCell"/>
</dbReference>
<dbReference type="GO" id="GO:0048471">
    <property type="term" value="C:perinuclear region of cytoplasm"/>
    <property type="evidence" value="ECO:0007669"/>
    <property type="project" value="UniProtKB-SubCell"/>
</dbReference>
<dbReference type="GO" id="GO:0000421">
    <property type="term" value="C:autophagosome membrane"/>
    <property type="evidence" value="ECO:0007669"/>
    <property type="project" value="UniProtKB-SubCell"/>
</dbReference>
<evidence type="ECO:0000256" key="2">
    <source>
        <dbReference type="ARBA" id="ARBA00004477"/>
    </source>
</evidence>
<dbReference type="GO" id="GO:0033116">
    <property type="term" value="C:endoplasmic reticulum-Golgi intermediate compartment membrane"/>
    <property type="evidence" value="ECO:0007669"/>
    <property type="project" value="UniProtKB-SubCell"/>
</dbReference>
<dbReference type="Proteomes" id="UP000829720">
    <property type="component" value="Unassembled WGS sequence"/>
</dbReference>
<feature type="transmembrane region" description="Helical" evidence="14">
    <location>
        <begin position="21"/>
        <end position="41"/>
    </location>
</feature>
<sequence>MNHLSRGSQLIPRPRGRLPLFCTWAMTAVILSMAYLLMGHMQFCRQAVLAALGLGLGAMLQGLCLLPEECLHHFVTRYNGRLPYMLRDCFRSTSTLVLVVVVLVLWAGFLPLKMEEYYTVAVNCGFSLLLKACGVLGPAPVEIQQICEQQKMNVAHGLAWSFYTGYLKLVLPRLENSINQYRDQNNSNILRYRDSWRLHILVPLSAFIPDKIEEADRNVHFLHNLPDIVINRAGVRNRVYKHSMYEVLDHLRQPHHCVVEYATPLQTLYQMSQDSSAGLSAEDRRQQVLLFCRTLKSILEESLECRNRYRLIILDDDQEAEQDSHFLSKEILKQLQQEEKEEYSLAPPEEAALNANIGPQVAFMSRAPTLMISNDMSNNDLPSPLKEPVETTDLSPVLAWGR</sequence>
<evidence type="ECO:0000256" key="12">
    <source>
        <dbReference type="ARBA" id="ARBA00023136"/>
    </source>
</evidence>
<evidence type="ECO:0000259" key="15">
    <source>
        <dbReference type="Pfam" id="PF15009"/>
    </source>
</evidence>
<dbReference type="InterPro" id="IPR055434">
    <property type="entry name" value="STING_TM"/>
</dbReference>
<evidence type="ECO:0000256" key="11">
    <source>
        <dbReference type="ARBA" id="ARBA00022989"/>
    </source>
</evidence>
<evidence type="ECO:0000256" key="8">
    <source>
        <dbReference type="ARBA" id="ARBA00022692"/>
    </source>
</evidence>
<evidence type="ECO:0000256" key="13">
    <source>
        <dbReference type="ARBA" id="ARBA00024169"/>
    </source>
</evidence>
<dbReference type="CDD" id="cd22658">
    <property type="entry name" value="STING_C_metazoan-like"/>
    <property type="match status" value="1"/>
</dbReference>
<feature type="transmembrane region" description="Helical" evidence="14">
    <location>
        <begin position="89"/>
        <end position="109"/>
    </location>
</feature>
<gene>
    <name evidence="17" type="ORF">AGOR_G00072910</name>
</gene>
<evidence type="ECO:0000256" key="4">
    <source>
        <dbReference type="ARBA" id="ARBA00004556"/>
    </source>
</evidence>
<dbReference type="GO" id="GO:0000139">
    <property type="term" value="C:Golgi membrane"/>
    <property type="evidence" value="ECO:0007669"/>
    <property type="project" value="UniProtKB-SubCell"/>
</dbReference>
<dbReference type="GO" id="GO:0051607">
    <property type="term" value="P:defense response to virus"/>
    <property type="evidence" value="ECO:0007669"/>
    <property type="project" value="TreeGrafter"/>
</dbReference>
<evidence type="ECO:0000256" key="10">
    <source>
        <dbReference type="ARBA" id="ARBA00022824"/>
    </source>
</evidence>
<comment type="catalytic activity">
    <reaction evidence="13">
        <text>H(+)(in) = H(+)(out)</text>
        <dbReference type="Rhea" id="RHEA:34979"/>
        <dbReference type="ChEBI" id="CHEBI:15378"/>
    </reaction>
</comment>
<evidence type="ECO:0000256" key="3">
    <source>
        <dbReference type="ARBA" id="ARBA00004542"/>
    </source>
</evidence>
<dbReference type="PANTHER" id="PTHR34339:SF1">
    <property type="entry name" value="STIMULATOR OF INTERFERON GENES PROTEIN"/>
    <property type="match status" value="1"/>
</dbReference>
<dbReference type="Pfam" id="PF15009">
    <property type="entry name" value="STING_LBD"/>
    <property type="match status" value="1"/>
</dbReference>
<feature type="domain" description="STING transmembrane" evidence="16">
    <location>
        <begin position="47"/>
        <end position="151"/>
    </location>
</feature>
<evidence type="ECO:0000256" key="9">
    <source>
        <dbReference type="ARBA" id="ARBA00022741"/>
    </source>
</evidence>
<evidence type="ECO:0000313" key="18">
    <source>
        <dbReference type="Proteomes" id="UP000829720"/>
    </source>
</evidence>
<dbReference type="FunFam" id="3.40.50.12100:FF:000001">
    <property type="entry name" value="Stimulator of interferon genes protein"/>
    <property type="match status" value="1"/>
</dbReference>
<name>A0A8T3DPF9_9TELE</name>
<organism evidence="17 18">
    <name type="scientific">Albula goreensis</name>
    <dbReference type="NCBI Taxonomy" id="1534307"/>
    <lineage>
        <taxon>Eukaryota</taxon>
        <taxon>Metazoa</taxon>
        <taxon>Chordata</taxon>
        <taxon>Craniata</taxon>
        <taxon>Vertebrata</taxon>
        <taxon>Euteleostomi</taxon>
        <taxon>Actinopterygii</taxon>
        <taxon>Neopterygii</taxon>
        <taxon>Teleostei</taxon>
        <taxon>Albuliformes</taxon>
        <taxon>Albulidae</taxon>
        <taxon>Albula</taxon>
    </lineage>
</organism>
<accession>A0A8T3DPF9</accession>
<dbReference type="GO" id="GO:0061507">
    <property type="term" value="F:2',3'-cyclic GMP-AMP binding"/>
    <property type="evidence" value="ECO:0007669"/>
    <property type="project" value="TreeGrafter"/>
</dbReference>
<dbReference type="GO" id="GO:0000045">
    <property type="term" value="P:autophagosome assembly"/>
    <property type="evidence" value="ECO:0007669"/>
    <property type="project" value="TreeGrafter"/>
</dbReference>
<dbReference type="GO" id="GO:0002218">
    <property type="term" value="P:activation of innate immune response"/>
    <property type="evidence" value="ECO:0007669"/>
    <property type="project" value="InterPro"/>
</dbReference>
<reference evidence="17" key="1">
    <citation type="submission" date="2021-01" db="EMBL/GenBank/DDBJ databases">
        <authorList>
            <person name="Zahm M."/>
            <person name="Roques C."/>
            <person name="Cabau C."/>
            <person name="Klopp C."/>
            <person name="Donnadieu C."/>
            <person name="Jouanno E."/>
            <person name="Lampietro C."/>
            <person name="Louis A."/>
            <person name="Herpin A."/>
            <person name="Echchiki A."/>
            <person name="Berthelot C."/>
            <person name="Parey E."/>
            <person name="Roest-Crollius H."/>
            <person name="Braasch I."/>
            <person name="Postlethwait J."/>
            <person name="Bobe J."/>
            <person name="Montfort J."/>
            <person name="Bouchez O."/>
            <person name="Begum T."/>
            <person name="Mejri S."/>
            <person name="Adams A."/>
            <person name="Chen W.-J."/>
            <person name="Guiguen Y."/>
        </authorList>
    </citation>
    <scope>NUCLEOTIDE SEQUENCE</scope>
    <source>
        <tissue evidence="17">Blood</tissue>
    </source>
</reference>
<keyword evidence="10" id="KW-0256">Endoplasmic reticulum</keyword>
<dbReference type="FunFam" id="1.20.5.5200:FF:000001">
    <property type="entry name" value="Stimulator of interferon genes protein"/>
    <property type="match status" value="1"/>
</dbReference>
<evidence type="ECO:0000256" key="1">
    <source>
        <dbReference type="ARBA" id="ARBA00004457"/>
    </source>
</evidence>
<dbReference type="GO" id="GO:0035438">
    <property type="term" value="F:cyclic-di-GMP binding"/>
    <property type="evidence" value="ECO:0007669"/>
    <property type="project" value="TreeGrafter"/>
</dbReference>
<protein>
    <recommendedName>
        <fullName evidence="7">Stimulator of interferon genes protein</fullName>
    </recommendedName>
</protein>
<evidence type="ECO:0000313" key="17">
    <source>
        <dbReference type="EMBL" id="KAI1898492.1"/>
    </source>
</evidence>
<dbReference type="GO" id="GO:0016239">
    <property type="term" value="P:positive regulation of macroautophagy"/>
    <property type="evidence" value="ECO:0007669"/>
    <property type="project" value="TreeGrafter"/>
</dbReference>
<keyword evidence="11 14" id="KW-1133">Transmembrane helix</keyword>
<dbReference type="InterPro" id="IPR055432">
    <property type="entry name" value="STING_LBD"/>
</dbReference>
<keyword evidence="18" id="KW-1185">Reference proteome</keyword>
<evidence type="ECO:0000259" key="16">
    <source>
        <dbReference type="Pfam" id="PF23417"/>
    </source>
</evidence>
<comment type="caution">
    <text evidence="17">The sequence shown here is derived from an EMBL/GenBank/DDBJ whole genome shotgun (WGS) entry which is preliminary data.</text>
</comment>
<evidence type="ECO:0000256" key="7">
    <source>
        <dbReference type="ARBA" id="ARBA00018708"/>
    </source>
</evidence>
<dbReference type="InterPro" id="IPR038623">
    <property type="entry name" value="STING_C_sf"/>
</dbReference>
<evidence type="ECO:0000256" key="6">
    <source>
        <dbReference type="ARBA" id="ARBA00009027"/>
    </source>
</evidence>
<evidence type="ECO:0000256" key="5">
    <source>
        <dbReference type="ARBA" id="ARBA00004653"/>
    </source>
</evidence>
<proteinExistence type="inferred from homology"/>
<dbReference type="EMBL" id="JAERUA010000006">
    <property type="protein sequence ID" value="KAI1898492.1"/>
    <property type="molecule type" value="Genomic_DNA"/>
</dbReference>
<feature type="transmembrane region" description="Helical" evidence="14">
    <location>
        <begin position="47"/>
        <end position="68"/>
    </location>
</feature>
<comment type="similarity">
    <text evidence="6">Belongs to the STING family.</text>
</comment>
<comment type="subcellular location">
    <subcellularLocation>
        <location evidence="4">Cytoplasm</location>
        <location evidence="4">Perinuclear region</location>
    </subcellularLocation>
    <subcellularLocation>
        <location evidence="3">Cytoplasmic vesicle</location>
        <location evidence="3">Autophagosome membrane</location>
        <topology evidence="3">Multi-pass membrane protein</topology>
    </subcellularLocation>
    <subcellularLocation>
        <location evidence="2">Endoplasmic reticulum membrane</location>
        <topology evidence="2">Multi-pass membrane protein</topology>
    </subcellularLocation>
    <subcellularLocation>
        <location evidence="1">Endoplasmic reticulum-Golgi intermediate compartment membrane</location>
        <topology evidence="1">Multi-pass membrane protein</topology>
    </subcellularLocation>
    <subcellularLocation>
        <location evidence="5">Golgi apparatus membrane</location>
        <topology evidence="5">Multi-pass membrane protein</topology>
    </subcellularLocation>
</comment>
<dbReference type="GO" id="GO:0045087">
    <property type="term" value="P:innate immune response"/>
    <property type="evidence" value="ECO:0007669"/>
    <property type="project" value="TreeGrafter"/>
</dbReference>
<dbReference type="AlphaFoldDB" id="A0A8T3DPF9"/>
<dbReference type="GO" id="GO:0032481">
    <property type="term" value="P:positive regulation of type I interferon production"/>
    <property type="evidence" value="ECO:0007669"/>
    <property type="project" value="InterPro"/>
</dbReference>
<dbReference type="Pfam" id="PF23417">
    <property type="entry name" value="STING_TM"/>
    <property type="match status" value="1"/>
</dbReference>
<keyword evidence="9" id="KW-0547">Nucleotide-binding</keyword>
<keyword evidence="12 14" id="KW-0472">Membrane</keyword>
<evidence type="ECO:0000256" key="14">
    <source>
        <dbReference type="SAM" id="Phobius"/>
    </source>
</evidence>
<dbReference type="GO" id="GO:0061709">
    <property type="term" value="P:reticulophagy"/>
    <property type="evidence" value="ECO:0007669"/>
    <property type="project" value="TreeGrafter"/>
</dbReference>
<dbReference type="InterPro" id="IPR029158">
    <property type="entry name" value="STING"/>
</dbReference>
<keyword evidence="8 14" id="KW-0812">Transmembrane</keyword>
<dbReference type="PANTHER" id="PTHR34339">
    <property type="entry name" value="STIMULATOR OF INTERFERON GENES PROTEIN"/>
    <property type="match status" value="1"/>
</dbReference>